<feature type="transmembrane region" description="Helical" evidence="7">
    <location>
        <begin position="35"/>
        <end position="59"/>
    </location>
</feature>
<evidence type="ECO:0000256" key="7">
    <source>
        <dbReference type="SAM" id="Phobius"/>
    </source>
</evidence>
<dbReference type="EMBL" id="NBSH01000001">
    <property type="protein sequence ID" value="ORX40813.1"/>
    <property type="molecule type" value="Genomic_DNA"/>
</dbReference>
<feature type="transmembrane region" description="Helical" evidence="7">
    <location>
        <begin position="124"/>
        <end position="141"/>
    </location>
</feature>
<keyword evidence="3" id="KW-0813">Transport</keyword>
<feature type="transmembrane region" description="Helical" evidence="7">
    <location>
        <begin position="392"/>
        <end position="417"/>
    </location>
</feature>
<organism evidence="9 10">
    <name type="scientific">Kockovaella imperatae</name>
    <dbReference type="NCBI Taxonomy" id="4999"/>
    <lineage>
        <taxon>Eukaryota</taxon>
        <taxon>Fungi</taxon>
        <taxon>Dikarya</taxon>
        <taxon>Basidiomycota</taxon>
        <taxon>Agaricomycotina</taxon>
        <taxon>Tremellomycetes</taxon>
        <taxon>Tremellales</taxon>
        <taxon>Cuniculitremaceae</taxon>
        <taxon>Kockovaella</taxon>
    </lineage>
</organism>
<dbReference type="PANTHER" id="PTHR23514">
    <property type="entry name" value="BYPASS OF STOP CODON PROTEIN 6"/>
    <property type="match status" value="1"/>
</dbReference>
<evidence type="ECO:0000256" key="4">
    <source>
        <dbReference type="ARBA" id="ARBA00022692"/>
    </source>
</evidence>
<evidence type="ECO:0000259" key="8">
    <source>
        <dbReference type="PROSITE" id="PS50850"/>
    </source>
</evidence>
<protein>
    <submittedName>
        <fullName evidence="9">Major facilitator superfamily domain-containing protein</fullName>
    </submittedName>
</protein>
<evidence type="ECO:0000256" key="1">
    <source>
        <dbReference type="ARBA" id="ARBA00004127"/>
    </source>
</evidence>
<keyword evidence="4 7" id="KW-0812">Transmembrane</keyword>
<dbReference type="InterPro" id="IPR051788">
    <property type="entry name" value="MFS_Transporter"/>
</dbReference>
<dbReference type="PROSITE" id="PS50850">
    <property type="entry name" value="MFS"/>
    <property type="match status" value="1"/>
</dbReference>
<keyword evidence="10" id="KW-1185">Reference proteome</keyword>
<dbReference type="AlphaFoldDB" id="A0A1Y1US04"/>
<dbReference type="SUPFAM" id="SSF103473">
    <property type="entry name" value="MFS general substrate transporter"/>
    <property type="match status" value="1"/>
</dbReference>
<dbReference type="InterPro" id="IPR036259">
    <property type="entry name" value="MFS_trans_sf"/>
</dbReference>
<evidence type="ECO:0000256" key="2">
    <source>
        <dbReference type="ARBA" id="ARBA00008335"/>
    </source>
</evidence>
<feature type="transmembrane region" description="Helical" evidence="7">
    <location>
        <begin position="71"/>
        <end position="94"/>
    </location>
</feature>
<feature type="transmembrane region" description="Helical" evidence="7">
    <location>
        <begin position="423"/>
        <end position="443"/>
    </location>
</feature>
<dbReference type="InParanoid" id="A0A1Y1US04"/>
<comment type="subcellular location">
    <subcellularLocation>
        <location evidence="1">Endomembrane system</location>
        <topology evidence="1">Multi-pass membrane protein</topology>
    </subcellularLocation>
</comment>
<feature type="transmembrane region" description="Helical" evidence="7">
    <location>
        <begin position="161"/>
        <end position="181"/>
    </location>
</feature>
<evidence type="ECO:0000313" key="10">
    <source>
        <dbReference type="Proteomes" id="UP000193218"/>
    </source>
</evidence>
<feature type="transmembrane region" description="Helical" evidence="7">
    <location>
        <begin position="100"/>
        <end position="117"/>
    </location>
</feature>
<dbReference type="GeneID" id="33560789"/>
<keyword evidence="6 7" id="KW-0472">Membrane</keyword>
<evidence type="ECO:0000313" key="9">
    <source>
        <dbReference type="EMBL" id="ORX40813.1"/>
    </source>
</evidence>
<feature type="transmembrane region" description="Helical" evidence="7">
    <location>
        <begin position="361"/>
        <end position="380"/>
    </location>
</feature>
<feature type="transmembrane region" description="Helical" evidence="7">
    <location>
        <begin position="306"/>
        <end position="325"/>
    </location>
</feature>
<feature type="domain" description="Major facilitator superfamily (MFS) profile" evidence="8">
    <location>
        <begin position="37"/>
        <end position="447"/>
    </location>
</feature>
<comment type="similarity">
    <text evidence="2">Belongs to the major facilitator superfamily.</text>
</comment>
<dbReference type="InterPro" id="IPR011701">
    <property type="entry name" value="MFS"/>
</dbReference>
<dbReference type="RefSeq" id="XP_021874492.1">
    <property type="nucleotide sequence ID" value="XM_022018980.1"/>
</dbReference>
<accession>A0A1Y1US04</accession>
<dbReference type="OrthoDB" id="413079at2759"/>
<comment type="caution">
    <text evidence="9">The sequence shown here is derived from an EMBL/GenBank/DDBJ whole genome shotgun (WGS) entry which is preliminary data.</text>
</comment>
<feature type="transmembrane region" description="Helical" evidence="7">
    <location>
        <begin position="337"/>
        <end position="355"/>
    </location>
</feature>
<evidence type="ECO:0000256" key="5">
    <source>
        <dbReference type="ARBA" id="ARBA00022989"/>
    </source>
</evidence>
<evidence type="ECO:0000256" key="6">
    <source>
        <dbReference type="ARBA" id="ARBA00023136"/>
    </source>
</evidence>
<keyword evidence="5 7" id="KW-1133">Transmembrane helix</keyword>
<dbReference type="GO" id="GO:0016020">
    <property type="term" value="C:membrane"/>
    <property type="evidence" value="ECO:0007669"/>
    <property type="project" value="TreeGrafter"/>
</dbReference>
<proteinExistence type="inferred from homology"/>
<dbReference type="STRING" id="4999.A0A1Y1US04"/>
<dbReference type="InterPro" id="IPR020846">
    <property type="entry name" value="MFS_dom"/>
</dbReference>
<dbReference type="PANTHER" id="PTHR23514:SF3">
    <property type="entry name" value="BYPASS OF STOP CODON PROTEIN 6"/>
    <property type="match status" value="1"/>
</dbReference>
<feature type="transmembrane region" description="Helical" evidence="7">
    <location>
        <begin position="190"/>
        <end position="210"/>
    </location>
</feature>
<dbReference type="GO" id="GO:0022857">
    <property type="term" value="F:transmembrane transporter activity"/>
    <property type="evidence" value="ECO:0007669"/>
    <property type="project" value="InterPro"/>
</dbReference>
<dbReference type="Gene3D" id="1.20.1250.20">
    <property type="entry name" value="MFS general substrate transporter like domains"/>
    <property type="match status" value="1"/>
</dbReference>
<evidence type="ECO:0000256" key="3">
    <source>
        <dbReference type="ARBA" id="ARBA00022448"/>
    </source>
</evidence>
<sequence length="452" mass="49067">MASSSGSRDVAARRRDIEGHGSKPLDWAPSPSRQVWMLSALMFSMMLCGWVEGSVGPLLPSLQAYYKQNYATMSYVFVTGFIGSLGSGFLSVYITDKLGFGRTILLGALAVALAYGLTSIRGTFFLFIFSYGVNGFGGAIIDAQANSFASRLPAVPSGVFQVQACFALGATIAPLVSTFIVERFQGRPHLFFLVAMGVSLVNALILVIAFKGKTEKQLLGAGADAAPIDDSHAVERDLAREDQPLLPRKRKQQETRGSGEKMLALLGNPTVWSVLGWVFFYCGAEMAISEYLTSYLITERNATISAGYASVGFWSAMTISRFLFAPLSRKLGWYNSVYIYSIISIGGQVIGYLTPSDVGTSIAFALIGLMYGPMWPNVLMVTAEELDEDLRVGIISFMGTTSGLGTAILPIAFGAIFDRWGIWIFPHLVGIMVVLSMLCWSLMKRKSHTHAE</sequence>
<dbReference type="Pfam" id="PF07690">
    <property type="entry name" value="MFS_1"/>
    <property type="match status" value="1"/>
</dbReference>
<dbReference type="Proteomes" id="UP000193218">
    <property type="component" value="Unassembled WGS sequence"/>
</dbReference>
<gene>
    <name evidence="9" type="ORF">BD324DRAFT_678237</name>
</gene>
<reference evidence="9 10" key="1">
    <citation type="submission" date="2017-03" db="EMBL/GenBank/DDBJ databases">
        <title>Widespread Adenine N6-methylation of Active Genes in Fungi.</title>
        <authorList>
            <consortium name="DOE Joint Genome Institute"/>
            <person name="Mondo S.J."/>
            <person name="Dannebaum R.O."/>
            <person name="Kuo R.C."/>
            <person name="Louie K.B."/>
            <person name="Bewick A.J."/>
            <person name="Labutti K."/>
            <person name="Haridas S."/>
            <person name="Kuo A."/>
            <person name="Salamov A."/>
            <person name="Ahrendt S.R."/>
            <person name="Lau R."/>
            <person name="Bowen B.P."/>
            <person name="Lipzen A."/>
            <person name="Sullivan W."/>
            <person name="Andreopoulos W.B."/>
            <person name="Clum A."/>
            <person name="Lindquist E."/>
            <person name="Daum C."/>
            <person name="Northen T.R."/>
            <person name="Ramamoorthy G."/>
            <person name="Schmitz R.J."/>
            <person name="Gryganskyi A."/>
            <person name="Culley D."/>
            <person name="Magnuson J."/>
            <person name="James T.Y."/>
            <person name="O'Malley M.A."/>
            <person name="Stajich J.E."/>
            <person name="Spatafora J.W."/>
            <person name="Visel A."/>
            <person name="Grigoriev I.V."/>
        </authorList>
    </citation>
    <scope>NUCLEOTIDE SEQUENCE [LARGE SCALE GENOMIC DNA]</scope>
    <source>
        <strain evidence="9 10">NRRL Y-17943</strain>
    </source>
</reference>
<name>A0A1Y1US04_9TREE</name>
<dbReference type="GO" id="GO:0012505">
    <property type="term" value="C:endomembrane system"/>
    <property type="evidence" value="ECO:0007669"/>
    <property type="project" value="UniProtKB-SubCell"/>
</dbReference>